<evidence type="ECO:0000256" key="4">
    <source>
        <dbReference type="ARBA" id="ARBA00023136"/>
    </source>
</evidence>
<dbReference type="GO" id="GO:0016020">
    <property type="term" value="C:membrane"/>
    <property type="evidence" value="ECO:0007669"/>
    <property type="project" value="UniProtKB-SubCell"/>
</dbReference>
<evidence type="ECO:0000256" key="3">
    <source>
        <dbReference type="ARBA" id="ARBA00022989"/>
    </source>
</evidence>
<feature type="transmembrane region" description="Helical" evidence="5">
    <location>
        <begin position="211"/>
        <end position="229"/>
    </location>
</feature>
<feature type="transmembrane region" description="Helical" evidence="5">
    <location>
        <begin position="35"/>
        <end position="53"/>
    </location>
</feature>
<dbReference type="AlphaFoldDB" id="A0A2H6LKU6"/>
<evidence type="ECO:0000256" key="2">
    <source>
        <dbReference type="ARBA" id="ARBA00022692"/>
    </source>
</evidence>
<keyword evidence="4 5" id="KW-0472">Membrane</keyword>
<evidence type="ECO:0000313" key="7">
    <source>
        <dbReference type="Proteomes" id="UP000236527"/>
    </source>
</evidence>
<evidence type="ECO:0000313" key="6">
    <source>
        <dbReference type="EMBL" id="GBE93766.1"/>
    </source>
</evidence>
<dbReference type="Pfam" id="PF02535">
    <property type="entry name" value="Zip"/>
    <property type="match status" value="1"/>
</dbReference>
<reference evidence="7" key="1">
    <citation type="journal article" date="2018" name="Genome Announc.">
        <title>Draft Genome Sequence of the Nitrogen-Fixing and Hormogonia-Inducing Cyanobacterium Nostoc cycadae Strain WK-1, Isolated from the Coralloid Roots of Cycas revoluta.</title>
        <authorList>
            <person name="Kanesaki Y."/>
            <person name="Hirose M."/>
            <person name="Hirose Y."/>
            <person name="Fujisawa T."/>
            <person name="Nakamura Y."/>
            <person name="Watanabe S."/>
            <person name="Matsunaga S."/>
            <person name="Uchida H."/>
            <person name="Murakami A."/>
        </authorList>
    </citation>
    <scope>NUCLEOTIDE SEQUENCE [LARGE SCALE GENOMIC DNA]</scope>
    <source>
        <strain evidence="7">WK-1</strain>
    </source>
</reference>
<evidence type="ECO:0000256" key="5">
    <source>
        <dbReference type="SAM" id="Phobius"/>
    </source>
</evidence>
<comment type="caution">
    <text evidence="6">The sequence shown here is derived from an EMBL/GenBank/DDBJ whole genome shotgun (WGS) entry which is preliminary data.</text>
</comment>
<feature type="transmembrane region" description="Helical" evidence="5">
    <location>
        <begin position="65"/>
        <end position="82"/>
    </location>
</feature>
<keyword evidence="3 5" id="KW-1133">Transmembrane helix</keyword>
<feature type="transmembrane region" description="Helical" evidence="5">
    <location>
        <begin position="122"/>
        <end position="141"/>
    </location>
</feature>
<dbReference type="InterPro" id="IPR003689">
    <property type="entry name" value="ZIP"/>
</dbReference>
<dbReference type="Proteomes" id="UP000236527">
    <property type="component" value="Unassembled WGS sequence"/>
</dbReference>
<gene>
    <name evidence="6" type="ORF">NCWK1_3531</name>
</gene>
<sequence>MASVLLNVLTYTLIPVASATVGGVIAAWRTPGARLISYVQHFAAGVVVAAAAGELLPNVVHEKSLWAVVIGGGLGVLVMLAVKELAKKAEGYISLIATVGVDVLIDGLIIGIGFAAGAKEGILLTIALTIELLFLSLSVAAMLSQAKASRGKVIATTFGIALLLPLGAVIGVVLLAGLSGSTLAGFFAFGLVALLYLVTEELLVEAHEIPDTPLTTATFFVGFLLLIIIEETL</sequence>
<organism evidence="6 7">
    <name type="scientific">Nostoc cycadae WK-1</name>
    <dbReference type="NCBI Taxonomy" id="1861711"/>
    <lineage>
        <taxon>Bacteria</taxon>
        <taxon>Bacillati</taxon>
        <taxon>Cyanobacteriota</taxon>
        <taxon>Cyanophyceae</taxon>
        <taxon>Nostocales</taxon>
        <taxon>Nostocaceae</taxon>
        <taxon>Nostoc</taxon>
    </lineage>
</organism>
<proteinExistence type="predicted"/>
<name>A0A2H6LKU6_9NOSO</name>
<feature type="transmembrane region" description="Helical" evidence="5">
    <location>
        <begin position="182"/>
        <end position="199"/>
    </location>
</feature>
<keyword evidence="2 5" id="KW-0812">Transmembrane</keyword>
<dbReference type="GO" id="GO:0046873">
    <property type="term" value="F:metal ion transmembrane transporter activity"/>
    <property type="evidence" value="ECO:0007669"/>
    <property type="project" value="InterPro"/>
</dbReference>
<comment type="subcellular location">
    <subcellularLocation>
        <location evidence="1">Membrane</location>
        <topology evidence="1">Multi-pass membrane protein</topology>
    </subcellularLocation>
</comment>
<keyword evidence="7" id="KW-1185">Reference proteome</keyword>
<dbReference type="EMBL" id="BDGE01000060">
    <property type="protein sequence ID" value="GBE93766.1"/>
    <property type="molecule type" value="Genomic_DNA"/>
</dbReference>
<feature type="transmembrane region" description="Helical" evidence="5">
    <location>
        <begin position="6"/>
        <end position="28"/>
    </location>
</feature>
<protein>
    <submittedName>
        <fullName evidence="6">Transporter</fullName>
    </submittedName>
</protein>
<feature type="transmembrane region" description="Helical" evidence="5">
    <location>
        <begin position="94"/>
        <end position="116"/>
    </location>
</feature>
<evidence type="ECO:0000256" key="1">
    <source>
        <dbReference type="ARBA" id="ARBA00004141"/>
    </source>
</evidence>
<feature type="transmembrane region" description="Helical" evidence="5">
    <location>
        <begin position="153"/>
        <end position="176"/>
    </location>
</feature>
<accession>A0A2H6LKU6</accession>